<dbReference type="RefSeq" id="WP_013323851.1">
    <property type="nucleotide sequence ID" value="NC_014501.1"/>
</dbReference>
<dbReference type="AlphaFoldDB" id="E0UJ80"/>
<dbReference type="OrthoDB" id="430832at2"/>
<dbReference type="KEGG" id="cyj:Cyan7822_3851"/>
<dbReference type="HOGENOM" id="CLU_996461_0_0_3"/>
<protein>
    <submittedName>
        <fullName evidence="1">Uncharacterized protein</fullName>
    </submittedName>
</protein>
<organism evidence="1 2">
    <name type="scientific">Gloeothece verrucosa (strain PCC 7822)</name>
    <name type="common">Cyanothece sp. (strain PCC 7822)</name>
    <dbReference type="NCBI Taxonomy" id="497965"/>
    <lineage>
        <taxon>Bacteria</taxon>
        <taxon>Bacillati</taxon>
        <taxon>Cyanobacteriota</taxon>
        <taxon>Cyanophyceae</taxon>
        <taxon>Oscillatoriophycideae</taxon>
        <taxon>Chroococcales</taxon>
        <taxon>Aphanothecaceae</taxon>
        <taxon>Gloeothece</taxon>
        <taxon>Gloeothece verrucosa</taxon>
    </lineage>
</organism>
<evidence type="ECO:0000313" key="2">
    <source>
        <dbReference type="Proteomes" id="UP000008206"/>
    </source>
</evidence>
<evidence type="ECO:0000313" key="1">
    <source>
        <dbReference type="EMBL" id="ADN15783.1"/>
    </source>
</evidence>
<sequence>MQTLCSGAGIWEISADIPIYSPPKIKFNWNDGTEQETIQGDNYLVEEKNKYYNDFTYVVNLTVRVVWQRYQGSSLISAFEWAADYEKTITGIPLYGVGSNFENVPGGYSFWGFNRGLLFYENPSGQAQSINAGSSDYACSNAGGLFDALDLSIPHKGHILCSQNEFILRNSLRMISGSWCLGSNTQTAILAKCSGVVINSVRKVNSQTLEKEYTLKILNSNQIVYQQAKITNPTVEKISQKCEFKENYQSIYSEINTEPNAFLVSETNGNNILIKRCVGSIQNNQIVSSCSQVASVSGNCAAPKIKASQEPLCPPGTCPLKCGDCLCCYNEYGYSVKSYCGGTEV</sequence>
<proteinExistence type="predicted"/>
<name>E0UJ80_GLOV7</name>
<dbReference type="STRING" id="497965.Cyan7822_3851"/>
<accession>E0UJ80</accession>
<dbReference type="EMBL" id="CP002198">
    <property type="protein sequence ID" value="ADN15783.1"/>
    <property type="molecule type" value="Genomic_DNA"/>
</dbReference>
<dbReference type="Proteomes" id="UP000008206">
    <property type="component" value="Chromosome"/>
</dbReference>
<keyword evidence="2" id="KW-1185">Reference proteome</keyword>
<reference evidence="2" key="1">
    <citation type="journal article" date="2011" name="MBio">
        <title>Novel metabolic attributes of the genus Cyanothece, comprising a group of unicellular nitrogen-fixing Cyanobacteria.</title>
        <authorList>
            <person name="Bandyopadhyay A."/>
            <person name="Elvitigala T."/>
            <person name="Welsh E."/>
            <person name="Stockel J."/>
            <person name="Liberton M."/>
            <person name="Min H."/>
            <person name="Sherman L.A."/>
            <person name="Pakrasi H.B."/>
        </authorList>
    </citation>
    <scope>NUCLEOTIDE SEQUENCE [LARGE SCALE GENOMIC DNA]</scope>
    <source>
        <strain evidence="2">PCC 7822</strain>
    </source>
</reference>
<gene>
    <name evidence="1" type="ordered locus">Cyan7822_3851</name>
</gene>